<dbReference type="SUPFAM" id="SSF55961">
    <property type="entry name" value="Bet v1-like"/>
    <property type="match status" value="1"/>
</dbReference>
<dbReference type="EMBL" id="QQAZ01000006">
    <property type="protein sequence ID" value="RDI50046.1"/>
    <property type="molecule type" value="Genomic_DNA"/>
</dbReference>
<dbReference type="OrthoDB" id="4545830at2"/>
<dbReference type="AlphaFoldDB" id="A0A370H214"/>
<dbReference type="RefSeq" id="WP_068021715.1">
    <property type="nucleotide sequence ID" value="NZ_QQAZ01000006.1"/>
</dbReference>
<evidence type="ECO:0000313" key="2">
    <source>
        <dbReference type="Proteomes" id="UP000255355"/>
    </source>
</evidence>
<dbReference type="InterPro" id="IPR023393">
    <property type="entry name" value="START-like_dom_sf"/>
</dbReference>
<dbReference type="CDD" id="cd07821">
    <property type="entry name" value="PYR_PYL_RCAR_like"/>
    <property type="match status" value="1"/>
</dbReference>
<dbReference type="STRING" id="1210089.GCA_001613165_04059"/>
<accession>A0A370H214</accession>
<dbReference type="Gene3D" id="3.30.530.20">
    <property type="match status" value="1"/>
</dbReference>
<dbReference type="Pfam" id="PF10604">
    <property type="entry name" value="Polyketide_cyc2"/>
    <property type="match status" value="1"/>
</dbReference>
<dbReference type="Proteomes" id="UP000255355">
    <property type="component" value="Unassembled WGS sequence"/>
</dbReference>
<organism evidence="1 2">
    <name type="scientific">Nocardia mexicana</name>
    <dbReference type="NCBI Taxonomy" id="279262"/>
    <lineage>
        <taxon>Bacteria</taxon>
        <taxon>Bacillati</taxon>
        <taxon>Actinomycetota</taxon>
        <taxon>Actinomycetes</taxon>
        <taxon>Mycobacteriales</taxon>
        <taxon>Nocardiaceae</taxon>
        <taxon>Nocardia</taxon>
    </lineage>
</organism>
<keyword evidence="2" id="KW-1185">Reference proteome</keyword>
<name>A0A370H214_9NOCA</name>
<sequence>METITVERTIAAPIEDVFEWLSNADNYTRSSVVLRRRLVRPGADAPYGRDAVRDLTWVIGWFRERITAYDPPHGFDYFVERSIPSARHDGGGLVFTEVPGGTRVVWTTTAEVPMPFVGGLITRALARPIISYVFGKVLETADRSLSGSNTAA</sequence>
<proteinExistence type="predicted"/>
<comment type="caution">
    <text evidence="1">The sequence shown here is derived from an EMBL/GenBank/DDBJ whole genome shotgun (WGS) entry which is preliminary data.</text>
</comment>
<gene>
    <name evidence="1" type="ORF">DFR68_106484</name>
</gene>
<protein>
    <submittedName>
        <fullName evidence="1">Polyketide cyclase/dehydrase/lipid transport protein</fullName>
    </submittedName>
</protein>
<evidence type="ECO:0000313" key="1">
    <source>
        <dbReference type="EMBL" id="RDI50046.1"/>
    </source>
</evidence>
<dbReference type="InterPro" id="IPR019587">
    <property type="entry name" value="Polyketide_cyclase/dehydratase"/>
</dbReference>
<reference evidence="1 2" key="1">
    <citation type="submission" date="2018-07" db="EMBL/GenBank/DDBJ databases">
        <title>Genomic Encyclopedia of Type Strains, Phase IV (KMG-IV): sequencing the most valuable type-strain genomes for metagenomic binning, comparative biology and taxonomic classification.</title>
        <authorList>
            <person name="Goeker M."/>
        </authorList>
    </citation>
    <scope>NUCLEOTIDE SEQUENCE [LARGE SCALE GENOMIC DNA]</scope>
    <source>
        <strain evidence="1 2">DSM 44952</strain>
    </source>
</reference>